<dbReference type="Proteomes" id="UP000603317">
    <property type="component" value="Unassembled WGS sequence"/>
</dbReference>
<dbReference type="SUPFAM" id="SSF50037">
    <property type="entry name" value="C-terminal domain of transcriptional repressors"/>
    <property type="match status" value="1"/>
</dbReference>
<evidence type="ECO:0000313" key="4">
    <source>
        <dbReference type="Proteomes" id="UP000603317"/>
    </source>
</evidence>
<evidence type="ECO:0000313" key="3">
    <source>
        <dbReference type="EMBL" id="GGA09669.1"/>
    </source>
</evidence>
<keyword evidence="4" id="KW-1185">Reference proteome</keyword>
<keyword evidence="1" id="KW-0408">Iron</keyword>
<comment type="caution">
    <text evidence="3">The sequence shown here is derived from an EMBL/GenBank/DDBJ whole genome shotgun (WGS) entry which is preliminary data.</text>
</comment>
<dbReference type="InterPro" id="IPR007167">
    <property type="entry name" value="Fe-transptr_FeoA-like"/>
</dbReference>
<dbReference type="PANTHER" id="PTHR42954">
    <property type="entry name" value="FE(2+) TRANSPORT PROTEIN A"/>
    <property type="match status" value="1"/>
</dbReference>
<dbReference type="InterPro" id="IPR008988">
    <property type="entry name" value="Transcriptional_repressor_C"/>
</dbReference>
<gene>
    <name evidence="3" type="ORF">GCM10010923_20110</name>
</gene>
<reference evidence="4" key="1">
    <citation type="journal article" date="2019" name="Int. J. Syst. Evol. Microbiol.">
        <title>The Global Catalogue of Microorganisms (GCM) 10K type strain sequencing project: providing services to taxonomists for standard genome sequencing and annotation.</title>
        <authorList>
            <consortium name="The Broad Institute Genomics Platform"/>
            <consortium name="The Broad Institute Genome Sequencing Center for Infectious Disease"/>
            <person name="Wu L."/>
            <person name="Ma J."/>
        </authorList>
    </citation>
    <scope>NUCLEOTIDE SEQUENCE [LARGE SCALE GENOMIC DNA]</scope>
    <source>
        <strain evidence="4">CGMCC 1.15297</strain>
    </source>
</reference>
<dbReference type="PANTHER" id="PTHR42954:SF2">
    <property type="entry name" value="FE(2+) TRANSPORT PROTEIN A"/>
    <property type="match status" value="1"/>
</dbReference>
<dbReference type="EMBL" id="BMID01000001">
    <property type="protein sequence ID" value="GGA09669.1"/>
    <property type="molecule type" value="Genomic_DNA"/>
</dbReference>
<dbReference type="InterPro" id="IPR038157">
    <property type="entry name" value="FeoA_core_dom"/>
</dbReference>
<dbReference type="SMART" id="SM00899">
    <property type="entry name" value="FeoA"/>
    <property type="match status" value="1"/>
</dbReference>
<proteinExistence type="predicted"/>
<dbReference type="InterPro" id="IPR052713">
    <property type="entry name" value="FeoA"/>
</dbReference>
<dbReference type="Pfam" id="PF04023">
    <property type="entry name" value="FeoA"/>
    <property type="match status" value="1"/>
</dbReference>
<name>A0ABQ1FFP4_9SPHN</name>
<accession>A0ABQ1FFP4</accession>
<sequence length="89" mass="9239">MTLDTLKPGQRARITAVDTDSIDPSDARRLLALGLDTGARVAIAHKGVFGGSDPIAVIVGRMTVAVRRAHARALSVEPAAHTEEVQAGA</sequence>
<protein>
    <recommendedName>
        <fullName evidence="2">Ferrous iron transporter FeoA-like domain-containing protein</fullName>
    </recommendedName>
</protein>
<evidence type="ECO:0000256" key="1">
    <source>
        <dbReference type="ARBA" id="ARBA00023004"/>
    </source>
</evidence>
<organism evidence="3 4">
    <name type="scientific">Blastomonas marina</name>
    <dbReference type="NCBI Taxonomy" id="1867408"/>
    <lineage>
        <taxon>Bacteria</taxon>
        <taxon>Pseudomonadati</taxon>
        <taxon>Pseudomonadota</taxon>
        <taxon>Alphaproteobacteria</taxon>
        <taxon>Sphingomonadales</taxon>
        <taxon>Sphingomonadaceae</taxon>
        <taxon>Blastomonas</taxon>
    </lineage>
</organism>
<dbReference type="RefSeq" id="WP_188642570.1">
    <property type="nucleotide sequence ID" value="NZ_BMID01000001.1"/>
</dbReference>
<evidence type="ECO:0000259" key="2">
    <source>
        <dbReference type="SMART" id="SM00899"/>
    </source>
</evidence>
<feature type="domain" description="Ferrous iron transporter FeoA-like" evidence="2">
    <location>
        <begin position="1"/>
        <end position="78"/>
    </location>
</feature>
<dbReference type="Gene3D" id="2.30.30.90">
    <property type="match status" value="1"/>
</dbReference>